<dbReference type="PANTHER" id="PTHR45717">
    <property type="entry name" value="OS12G0527900 PROTEIN"/>
    <property type="match status" value="1"/>
</dbReference>
<evidence type="ECO:0000313" key="3">
    <source>
        <dbReference type="EMBL" id="KAF9686349.1"/>
    </source>
</evidence>
<gene>
    <name evidence="3" type="ORF">SADUNF_Sadunf03G0149500</name>
</gene>
<name>A0A835N4Y0_9ROSI</name>
<keyword evidence="4" id="KW-1185">Reference proteome</keyword>
<dbReference type="Pfam" id="PF01535">
    <property type="entry name" value="PPR"/>
    <property type="match status" value="1"/>
</dbReference>
<dbReference type="Proteomes" id="UP000657918">
    <property type="component" value="Unassembled WGS sequence"/>
</dbReference>
<dbReference type="Pfam" id="PF13812">
    <property type="entry name" value="PPR_3"/>
    <property type="match status" value="1"/>
</dbReference>
<dbReference type="GO" id="GO:0003729">
    <property type="term" value="F:mRNA binding"/>
    <property type="evidence" value="ECO:0007669"/>
    <property type="project" value="UniProtKB-ARBA"/>
</dbReference>
<dbReference type="OrthoDB" id="739241at2759"/>
<proteinExistence type="inferred from homology"/>
<dbReference type="NCBIfam" id="TIGR00756">
    <property type="entry name" value="PPR"/>
    <property type="match status" value="1"/>
</dbReference>
<dbReference type="InterPro" id="IPR002885">
    <property type="entry name" value="PPR_rpt"/>
</dbReference>
<dbReference type="Gene3D" id="1.25.40.10">
    <property type="entry name" value="Tetratricopeptide repeat domain"/>
    <property type="match status" value="3"/>
</dbReference>
<dbReference type="InterPro" id="IPR011990">
    <property type="entry name" value="TPR-like_helical_dom_sf"/>
</dbReference>
<comment type="similarity">
    <text evidence="1">Belongs to the PPR family. P subfamily.</text>
</comment>
<protein>
    <recommendedName>
        <fullName evidence="5">Pentatricopeptide repeat-containing protein</fullName>
    </recommendedName>
</protein>
<sequence length="629" mass="71807">MVAADSFLGFIMWSLRRASAYSRRINRSWLGCFRARTDKLDRVCHFAHDRAGTCTLENVIFGRYNLSNELNHKPAISAKHYVGSCGYCSKAAMGNDNENDEIGGGFLEFETSGMDEVIEESNAEEVDGDVDNESGKKKAALELLNTIMETPNIVEFFSKFTEEGNELSRGEIYLIMDHLRKKQLYWKALQNSYFPYPIAVRMLATFFKNFQFLFSEWLERSKQTDFTERDYACHLDCIAKTLGLWKAEKFIEKIPESFRGKLVYQTLLASCVSVLNIKKAESVFQKMRDLGLPITVDACEQMIIIYKRLEKKKIPNILLMMKGQNIKPSFLTYKLLIDAKCQFNDTIGMEKLVAAMKNEGMELDVFALAVIARHYISMGLKDKTDLMLKEIEKRKQKGGGLGARRSLLSLYASLGKADEVGRIWKECKADPKQSECIAAIRAWGKLGKVEEAEAVSEMMLQTWKNPTFGYHTSLLNVYIDNNLTSKGKDLVEQMGDIGSWAGPLTWDALVRLYIKAGDVEKAQSILLKVARMKRKRPLYTTYIAVMEHYARLGDIHNTEKLFQSLRELGYTARFKPFEILVDAYINAKTPIYGLRARMKADNLYPKKEFAGKMALVDCFRKAEISYLLD</sequence>
<keyword evidence="2" id="KW-0677">Repeat</keyword>
<evidence type="ECO:0000256" key="2">
    <source>
        <dbReference type="ARBA" id="ARBA00022737"/>
    </source>
</evidence>
<evidence type="ECO:0000256" key="1">
    <source>
        <dbReference type="ARBA" id="ARBA00007626"/>
    </source>
</evidence>
<dbReference type="PANTHER" id="PTHR45717:SF38">
    <property type="entry name" value="PENTACOTRIPEPTIDE-REPEAT REGION OF PRORP DOMAIN-CONTAINING PROTEIN"/>
    <property type="match status" value="1"/>
</dbReference>
<comment type="caution">
    <text evidence="3">The sequence shown here is derived from an EMBL/GenBank/DDBJ whole genome shotgun (WGS) entry which is preliminary data.</text>
</comment>
<dbReference type="AlphaFoldDB" id="A0A835N4Y0"/>
<dbReference type="GO" id="GO:0005739">
    <property type="term" value="C:mitochondrion"/>
    <property type="evidence" value="ECO:0007669"/>
    <property type="project" value="TreeGrafter"/>
</dbReference>
<accession>A0A835N4Y0</accession>
<evidence type="ECO:0000313" key="4">
    <source>
        <dbReference type="Proteomes" id="UP000657918"/>
    </source>
</evidence>
<organism evidence="3 4">
    <name type="scientific">Salix dunnii</name>
    <dbReference type="NCBI Taxonomy" id="1413687"/>
    <lineage>
        <taxon>Eukaryota</taxon>
        <taxon>Viridiplantae</taxon>
        <taxon>Streptophyta</taxon>
        <taxon>Embryophyta</taxon>
        <taxon>Tracheophyta</taxon>
        <taxon>Spermatophyta</taxon>
        <taxon>Magnoliopsida</taxon>
        <taxon>eudicotyledons</taxon>
        <taxon>Gunneridae</taxon>
        <taxon>Pentapetalae</taxon>
        <taxon>rosids</taxon>
        <taxon>fabids</taxon>
        <taxon>Malpighiales</taxon>
        <taxon>Salicaceae</taxon>
        <taxon>Saliceae</taxon>
        <taxon>Salix</taxon>
    </lineage>
</organism>
<dbReference type="EMBL" id="JADGMS010000003">
    <property type="protein sequence ID" value="KAF9686349.1"/>
    <property type="molecule type" value="Genomic_DNA"/>
</dbReference>
<dbReference type="FunFam" id="1.25.40.10:FF:003700">
    <property type="entry name" value="Uncharacterized protein"/>
    <property type="match status" value="1"/>
</dbReference>
<reference evidence="3 4" key="1">
    <citation type="submission" date="2020-10" db="EMBL/GenBank/DDBJ databases">
        <title>Plant Genome Project.</title>
        <authorList>
            <person name="Zhang R.-G."/>
        </authorList>
    </citation>
    <scope>NUCLEOTIDE SEQUENCE [LARGE SCALE GENOMIC DNA]</scope>
    <source>
        <strain evidence="3">FAFU-HL-1</strain>
        <tissue evidence="3">Leaf</tissue>
    </source>
</reference>
<evidence type="ECO:0008006" key="5">
    <source>
        <dbReference type="Google" id="ProtNLM"/>
    </source>
</evidence>